<dbReference type="eggNOG" id="arCOG02879">
    <property type="taxonomic scope" value="Archaea"/>
</dbReference>
<keyword evidence="1" id="KW-0472">Membrane</keyword>
<reference evidence="2 3" key="1">
    <citation type="journal article" date="2014" name="Int. J. Syst. Evol. Microbiol.">
        <title>Methanobacterium paludis sp. nov. and a novel strain of Methanobacterium lacus isolated from northern peatlands.</title>
        <authorList>
            <person name="Cadillo-Quiroz H."/>
            <person name="Brauer S.L."/>
            <person name="Goodson N."/>
            <person name="Yavitt J.B."/>
            <person name="Zinder S.H."/>
        </authorList>
    </citation>
    <scope>NUCLEOTIDE SEQUENCE [LARGE SCALE GENOMIC DNA]</scope>
    <source>
        <strain evidence="3">DSM 25820 / JCM 18151 / SWAN1</strain>
    </source>
</reference>
<sequence length="252" mass="28032">MSRVKNTQKNNGETMDVGEISSNALKYSLSNFKKVLILGILTITSFLIIPGFLVLGYLFKILKESLNGFDNLPEFNEWSKMFIDGLKVFFVILVYSIIPAALIGVGMRNSILPLINTQGTGPLIQSTLSFGILSGLTIIGILLGILVSFVIAVALANMACQNKLDAAFRFGEIFKRIGKIGWVDYIIWYIVMILVAIIVYSISSTLILIFIGIILVPLIITPYFAMFYARSAALIYTSTESEVWQRHPHIKH</sequence>
<dbReference type="KEGG" id="mew:MSWAN_2083"/>
<keyword evidence="1" id="KW-0812">Transmembrane</keyword>
<accession>F6D2W2</accession>
<feature type="transmembrane region" description="Helical" evidence="1">
    <location>
        <begin position="181"/>
        <end position="200"/>
    </location>
</feature>
<dbReference type="STRING" id="868131.MSWAN_2083"/>
<feature type="transmembrane region" description="Helical" evidence="1">
    <location>
        <begin position="88"/>
        <end position="107"/>
    </location>
</feature>
<evidence type="ECO:0000313" key="2">
    <source>
        <dbReference type="EMBL" id="AEG19091.1"/>
    </source>
</evidence>
<name>F6D2W2_METPW</name>
<evidence type="ECO:0008006" key="4">
    <source>
        <dbReference type="Google" id="ProtNLM"/>
    </source>
</evidence>
<dbReference type="HOGENOM" id="CLU_079270_3_0_2"/>
<keyword evidence="3" id="KW-1185">Reference proteome</keyword>
<proteinExistence type="predicted"/>
<protein>
    <recommendedName>
        <fullName evidence="4">DUF4013 domain-containing protein</fullName>
    </recommendedName>
</protein>
<dbReference type="Proteomes" id="UP000009231">
    <property type="component" value="Chromosome"/>
</dbReference>
<evidence type="ECO:0000313" key="3">
    <source>
        <dbReference type="Proteomes" id="UP000009231"/>
    </source>
</evidence>
<evidence type="ECO:0000256" key="1">
    <source>
        <dbReference type="SAM" id="Phobius"/>
    </source>
</evidence>
<dbReference type="EMBL" id="CP002772">
    <property type="protein sequence ID" value="AEG19091.1"/>
    <property type="molecule type" value="Genomic_DNA"/>
</dbReference>
<dbReference type="AlphaFoldDB" id="F6D2W2"/>
<dbReference type="Pfam" id="PF13197">
    <property type="entry name" value="DUF4013"/>
    <property type="match status" value="1"/>
</dbReference>
<feature type="transmembrane region" description="Helical" evidence="1">
    <location>
        <begin position="206"/>
        <end position="229"/>
    </location>
</feature>
<organism evidence="2 3">
    <name type="scientific">Methanobacterium paludis (strain DSM 25820 / JCM 18151 / SWAN1)</name>
    <dbReference type="NCBI Taxonomy" id="868131"/>
    <lineage>
        <taxon>Archaea</taxon>
        <taxon>Methanobacteriati</taxon>
        <taxon>Methanobacteriota</taxon>
        <taxon>Methanomada group</taxon>
        <taxon>Methanobacteria</taxon>
        <taxon>Methanobacteriales</taxon>
        <taxon>Methanobacteriaceae</taxon>
        <taxon>Methanobacterium</taxon>
    </lineage>
</organism>
<dbReference type="InterPro" id="IPR025098">
    <property type="entry name" value="DUF4013"/>
</dbReference>
<feature type="transmembrane region" description="Helical" evidence="1">
    <location>
        <begin position="127"/>
        <end position="160"/>
    </location>
</feature>
<keyword evidence="1" id="KW-1133">Transmembrane helix</keyword>
<gene>
    <name evidence="2" type="ordered locus">MSWAN_2083</name>
</gene>
<feature type="transmembrane region" description="Helical" evidence="1">
    <location>
        <begin position="35"/>
        <end position="59"/>
    </location>
</feature>